<comment type="caution">
    <text evidence="1">The sequence shown here is derived from an EMBL/GenBank/DDBJ whole genome shotgun (WGS) entry which is preliminary data.</text>
</comment>
<evidence type="ECO:0008006" key="3">
    <source>
        <dbReference type="Google" id="ProtNLM"/>
    </source>
</evidence>
<evidence type="ECO:0000313" key="2">
    <source>
        <dbReference type="Proteomes" id="UP001596407"/>
    </source>
</evidence>
<name>A0ABD5WL84_9EURY</name>
<evidence type="ECO:0000313" key="1">
    <source>
        <dbReference type="EMBL" id="MFC7081274.1"/>
    </source>
</evidence>
<proteinExistence type="predicted"/>
<keyword evidence="2" id="KW-1185">Reference proteome</keyword>
<protein>
    <recommendedName>
        <fullName evidence="3">Transcriptional regulator</fullName>
    </recommendedName>
</protein>
<organism evidence="1 2">
    <name type="scientific">Halorussus caseinilyticus</name>
    <dbReference type="NCBI Taxonomy" id="3034025"/>
    <lineage>
        <taxon>Archaea</taxon>
        <taxon>Methanobacteriati</taxon>
        <taxon>Methanobacteriota</taxon>
        <taxon>Stenosarchaea group</taxon>
        <taxon>Halobacteria</taxon>
        <taxon>Halobacteriales</taxon>
        <taxon>Haladaptataceae</taxon>
        <taxon>Halorussus</taxon>
    </lineage>
</organism>
<reference evidence="1 2" key="1">
    <citation type="journal article" date="2019" name="Int. J. Syst. Evol. Microbiol.">
        <title>The Global Catalogue of Microorganisms (GCM) 10K type strain sequencing project: providing services to taxonomists for standard genome sequencing and annotation.</title>
        <authorList>
            <consortium name="The Broad Institute Genomics Platform"/>
            <consortium name="The Broad Institute Genome Sequencing Center for Infectious Disease"/>
            <person name="Wu L."/>
            <person name="Ma J."/>
        </authorList>
    </citation>
    <scope>NUCLEOTIDE SEQUENCE [LARGE SCALE GENOMIC DNA]</scope>
    <source>
        <strain evidence="1 2">DT72</strain>
    </source>
</reference>
<dbReference type="GeneID" id="79301986"/>
<dbReference type="EMBL" id="JBHSZH010000005">
    <property type="protein sequence ID" value="MFC7081274.1"/>
    <property type="molecule type" value="Genomic_DNA"/>
</dbReference>
<accession>A0ABD5WL84</accession>
<gene>
    <name evidence="1" type="ORF">ACFQJ6_15360</name>
</gene>
<dbReference type="AlphaFoldDB" id="A0ABD5WL84"/>
<sequence>MVRDATDGELQAVFETLDSETKTALRRLAENDPALLRETLSDLGYLGADSESVETAENREAIEVTPAQERLGELLTSMGSPRSTTQIIDLIGEQHPSFFEEYQSAKHRPWMSNQLNALVDAGELGRYRDGRTVLYTPSIADAIRNWALKNDFFVEDLTARHVGRIASDTEMPRSAVREGLQELQE</sequence>
<dbReference type="Proteomes" id="UP001596407">
    <property type="component" value="Unassembled WGS sequence"/>
</dbReference>
<dbReference type="RefSeq" id="WP_276280815.1">
    <property type="nucleotide sequence ID" value="NZ_CP119809.1"/>
</dbReference>